<accession>A0A9X4AWK0</accession>
<dbReference type="InterPro" id="IPR014284">
    <property type="entry name" value="RNA_pol_sigma-70_dom"/>
</dbReference>
<dbReference type="SUPFAM" id="SSF88659">
    <property type="entry name" value="Sigma3 and sigma4 domains of RNA polymerase sigma factors"/>
    <property type="match status" value="1"/>
</dbReference>
<dbReference type="InterPro" id="IPR007627">
    <property type="entry name" value="RNA_pol_sigma70_r2"/>
</dbReference>
<name>A0A9X4AWK0_9BACT</name>
<keyword evidence="3" id="KW-0731">Sigma factor</keyword>
<evidence type="ECO:0000313" key="9">
    <source>
        <dbReference type="Proteomes" id="UP001151081"/>
    </source>
</evidence>
<keyword evidence="4" id="KW-0238">DNA-binding</keyword>
<dbReference type="Pfam" id="PF04542">
    <property type="entry name" value="Sigma70_r2"/>
    <property type="match status" value="1"/>
</dbReference>
<keyword evidence="5" id="KW-0804">Transcription</keyword>
<evidence type="ECO:0000259" key="6">
    <source>
        <dbReference type="Pfam" id="PF04542"/>
    </source>
</evidence>
<evidence type="ECO:0000256" key="2">
    <source>
        <dbReference type="ARBA" id="ARBA00023015"/>
    </source>
</evidence>
<dbReference type="InterPro" id="IPR036388">
    <property type="entry name" value="WH-like_DNA-bd_sf"/>
</dbReference>
<organism evidence="8 9">
    <name type="scientific">Polyangium jinanense</name>
    <dbReference type="NCBI Taxonomy" id="2829994"/>
    <lineage>
        <taxon>Bacteria</taxon>
        <taxon>Pseudomonadati</taxon>
        <taxon>Myxococcota</taxon>
        <taxon>Polyangia</taxon>
        <taxon>Polyangiales</taxon>
        <taxon>Polyangiaceae</taxon>
        <taxon>Polyangium</taxon>
    </lineage>
</organism>
<dbReference type="CDD" id="cd06171">
    <property type="entry name" value="Sigma70_r4"/>
    <property type="match status" value="1"/>
</dbReference>
<sequence length="201" mass="23035">MRTLPVMRDDMAIVRGLRAGEPWARAALFDRCGPSVERIVRRILGRCDRDQIAELVHEVFVQAMASLDKLRDPDALVGWMQMVATHTVYKAIRARRARRWLLFWAPAELPEPMVEDVDSSVAEAFRRTYAALDKLPADERVAFVLRYVEGLEVERVAALCEVSLSTIKRRLDRAETRFAAIARGDEVLRGWLEEGGRWTTR</sequence>
<dbReference type="EMBL" id="JAGTJJ010000028">
    <property type="protein sequence ID" value="MDC3985402.1"/>
    <property type="molecule type" value="Genomic_DNA"/>
</dbReference>
<gene>
    <name evidence="8" type="ORF">KEG57_33295</name>
</gene>
<keyword evidence="9" id="KW-1185">Reference proteome</keyword>
<dbReference type="Pfam" id="PF08281">
    <property type="entry name" value="Sigma70_r4_2"/>
    <property type="match status" value="1"/>
</dbReference>
<dbReference type="GO" id="GO:0016987">
    <property type="term" value="F:sigma factor activity"/>
    <property type="evidence" value="ECO:0007669"/>
    <property type="project" value="UniProtKB-KW"/>
</dbReference>
<dbReference type="Gene3D" id="1.10.10.10">
    <property type="entry name" value="Winged helix-like DNA-binding domain superfamily/Winged helix DNA-binding domain"/>
    <property type="match status" value="1"/>
</dbReference>
<dbReference type="Gene3D" id="1.10.1740.10">
    <property type="match status" value="1"/>
</dbReference>
<feature type="domain" description="RNA polymerase sigma factor 70 region 4 type 2" evidence="7">
    <location>
        <begin position="128"/>
        <end position="175"/>
    </location>
</feature>
<evidence type="ECO:0000256" key="3">
    <source>
        <dbReference type="ARBA" id="ARBA00023082"/>
    </source>
</evidence>
<reference evidence="8 9" key="1">
    <citation type="submission" date="2021-04" db="EMBL/GenBank/DDBJ databases">
        <title>Genome analysis of Polyangium sp.</title>
        <authorList>
            <person name="Li Y."/>
            <person name="Wang J."/>
        </authorList>
    </citation>
    <scope>NUCLEOTIDE SEQUENCE [LARGE SCALE GENOMIC DNA]</scope>
    <source>
        <strain evidence="8 9">SDU14</strain>
    </source>
</reference>
<dbReference type="PANTHER" id="PTHR43133:SF8">
    <property type="entry name" value="RNA POLYMERASE SIGMA FACTOR HI_1459-RELATED"/>
    <property type="match status" value="1"/>
</dbReference>
<comment type="similarity">
    <text evidence="1">Belongs to the sigma-70 factor family. ECF subfamily.</text>
</comment>
<dbReference type="SUPFAM" id="SSF88946">
    <property type="entry name" value="Sigma2 domain of RNA polymerase sigma factors"/>
    <property type="match status" value="1"/>
</dbReference>
<dbReference type="AlphaFoldDB" id="A0A9X4AWK0"/>
<dbReference type="InterPro" id="IPR039425">
    <property type="entry name" value="RNA_pol_sigma-70-like"/>
</dbReference>
<feature type="domain" description="RNA polymerase sigma-70 region 2" evidence="6">
    <location>
        <begin position="28"/>
        <end position="96"/>
    </location>
</feature>
<dbReference type="NCBIfam" id="TIGR02937">
    <property type="entry name" value="sigma70-ECF"/>
    <property type="match status" value="1"/>
</dbReference>
<comment type="caution">
    <text evidence="8">The sequence shown here is derived from an EMBL/GenBank/DDBJ whole genome shotgun (WGS) entry which is preliminary data.</text>
</comment>
<proteinExistence type="inferred from homology"/>
<dbReference type="Proteomes" id="UP001151081">
    <property type="component" value="Unassembled WGS sequence"/>
</dbReference>
<dbReference type="GO" id="GO:0003677">
    <property type="term" value="F:DNA binding"/>
    <property type="evidence" value="ECO:0007669"/>
    <property type="project" value="UniProtKB-KW"/>
</dbReference>
<evidence type="ECO:0000256" key="5">
    <source>
        <dbReference type="ARBA" id="ARBA00023163"/>
    </source>
</evidence>
<evidence type="ECO:0000256" key="4">
    <source>
        <dbReference type="ARBA" id="ARBA00023125"/>
    </source>
</evidence>
<protein>
    <submittedName>
        <fullName evidence="8">Sigma-70 family RNA polymerase sigma factor</fullName>
    </submittedName>
</protein>
<evidence type="ECO:0000259" key="7">
    <source>
        <dbReference type="Pfam" id="PF08281"/>
    </source>
</evidence>
<dbReference type="InterPro" id="IPR013249">
    <property type="entry name" value="RNA_pol_sigma70_r4_t2"/>
</dbReference>
<dbReference type="RefSeq" id="WP_272426353.1">
    <property type="nucleotide sequence ID" value="NZ_JAGTJJ010000028.1"/>
</dbReference>
<dbReference type="PANTHER" id="PTHR43133">
    <property type="entry name" value="RNA POLYMERASE ECF-TYPE SIGMA FACTO"/>
    <property type="match status" value="1"/>
</dbReference>
<dbReference type="InterPro" id="IPR013324">
    <property type="entry name" value="RNA_pol_sigma_r3/r4-like"/>
</dbReference>
<dbReference type="InterPro" id="IPR013325">
    <property type="entry name" value="RNA_pol_sigma_r2"/>
</dbReference>
<keyword evidence="2" id="KW-0805">Transcription regulation</keyword>
<evidence type="ECO:0000256" key="1">
    <source>
        <dbReference type="ARBA" id="ARBA00010641"/>
    </source>
</evidence>
<evidence type="ECO:0000313" key="8">
    <source>
        <dbReference type="EMBL" id="MDC3985402.1"/>
    </source>
</evidence>
<dbReference type="GO" id="GO:0006352">
    <property type="term" value="P:DNA-templated transcription initiation"/>
    <property type="evidence" value="ECO:0007669"/>
    <property type="project" value="InterPro"/>
</dbReference>